<name>A0A439D799_9PEZI</name>
<dbReference type="SMART" id="SM00028">
    <property type="entry name" value="TPR"/>
    <property type="match status" value="7"/>
</dbReference>
<dbReference type="InterPro" id="IPR053137">
    <property type="entry name" value="NLR-like"/>
</dbReference>
<dbReference type="PANTHER" id="PTHR46082">
    <property type="entry name" value="ATP/GTP-BINDING PROTEIN-RELATED"/>
    <property type="match status" value="1"/>
</dbReference>
<feature type="transmembrane region" description="Helical" evidence="1">
    <location>
        <begin position="24"/>
        <end position="43"/>
    </location>
</feature>
<evidence type="ECO:0000259" key="2">
    <source>
        <dbReference type="Pfam" id="PF00931"/>
    </source>
</evidence>
<keyword evidence="1" id="KW-0472">Membrane</keyword>
<dbReference type="InterPro" id="IPR011990">
    <property type="entry name" value="TPR-like_helical_dom_sf"/>
</dbReference>
<dbReference type="Gene3D" id="1.25.40.10">
    <property type="entry name" value="Tetratricopeptide repeat domain"/>
    <property type="match status" value="3"/>
</dbReference>
<dbReference type="InterPro" id="IPR029058">
    <property type="entry name" value="AB_hydrolase_fold"/>
</dbReference>
<keyword evidence="1" id="KW-1133">Transmembrane helix</keyword>
<dbReference type="Pfam" id="PF00931">
    <property type="entry name" value="NB-ARC"/>
    <property type="match status" value="1"/>
</dbReference>
<gene>
    <name evidence="3" type="ORF">EKO27_g4815</name>
</gene>
<dbReference type="Gene3D" id="3.40.50.1820">
    <property type="entry name" value="alpha/beta hydrolase"/>
    <property type="match status" value="1"/>
</dbReference>
<dbReference type="Gene3D" id="3.40.50.300">
    <property type="entry name" value="P-loop containing nucleotide triphosphate hydrolases"/>
    <property type="match status" value="1"/>
</dbReference>
<dbReference type="SUPFAM" id="SSF52540">
    <property type="entry name" value="P-loop containing nucleoside triphosphate hydrolases"/>
    <property type="match status" value="1"/>
</dbReference>
<evidence type="ECO:0000256" key="1">
    <source>
        <dbReference type="SAM" id="Phobius"/>
    </source>
</evidence>
<evidence type="ECO:0000313" key="3">
    <source>
        <dbReference type="EMBL" id="RWA10266.1"/>
    </source>
</evidence>
<keyword evidence="4" id="KW-1185">Reference proteome</keyword>
<dbReference type="InterPro" id="IPR019734">
    <property type="entry name" value="TPR_rpt"/>
</dbReference>
<dbReference type="PANTHER" id="PTHR46082:SF10">
    <property type="entry name" value="NB-ARC DOMAIN-CONTAINING PROTEIN"/>
    <property type="match status" value="1"/>
</dbReference>
<dbReference type="Pfam" id="PF13424">
    <property type="entry name" value="TPR_12"/>
    <property type="match status" value="4"/>
</dbReference>
<keyword evidence="1" id="KW-0812">Transmembrane</keyword>
<feature type="transmembrane region" description="Helical" evidence="1">
    <location>
        <begin position="55"/>
        <end position="77"/>
    </location>
</feature>
<evidence type="ECO:0000313" key="4">
    <source>
        <dbReference type="Proteomes" id="UP000286045"/>
    </source>
</evidence>
<dbReference type="Proteomes" id="UP000286045">
    <property type="component" value="Unassembled WGS sequence"/>
</dbReference>
<dbReference type="STRING" id="363999.A0A439D799"/>
<accession>A0A439D799</accession>
<sequence>MERSLVYELAFWVAIVAASSRYNLYYTVTSLSLFVTRLHLIWWPFARFAVVPRSILLGLLIWCYFLTPAHVFTFTLMDLWAPYSVYPPFNPIEIVHDAGENAVVDVFAIHGLGSNPASAWAYRDNGTEIRWLKDVLPKEPGFVNIRVVMVNHQTKWNANTADASFEEHAEMILRDVESVYKSGKNRPIIFIAHSFGGLLLKRTLLLAKLRSSPIAAMTRGILFLGVPHSGTGVTFFASLLSCTAYGRGSSTTLLEYMTPGSEHLMSLETDFYNTYAHPHSSHPFLPYICDFQEMRPERLGTLDLGPTVDRNAGRSSHGNVVKLDTDHRGLNKFRSTQDPNFRRFSRQFAIAFEAATHGKKFGRSRDVTEPSHYPDPNPEEYDIPFQLDLFRNDKFTGRVDALERLHKSLGHHKEHSRLDLVVLQGIGGIGKTELALEYAYSHQKSYSSVFWVDCSTENSARHSFLQIANRLWRYYVRKTIEPAALDRLGLQEVFETVNIMDYIPRTAWGSIIITSRRRGLLSYGTIMEIPEMNPEEGLPFLAKISRFRRELNSCERQRALQLLQLLEYLPLAIEQAGAYISQRIPDDSESYCPTLEDYLDLYRRNARMLLQYKRSSIMWSNRNDTVLTTWEVSFDAVKKESPEASDLLLLCGFLADNDIFEEMFRLGRKLPENDTTFQESASKLSSYSLVKFKGGHGSFSIHPLVKYWARERLPLDVQQRLANHVIQLILRGLNFKREEGSHEYTSFERRIIPHLDNAVENIQGFLRSSTTQVSILPPSSSVTHGSLSTVYEIAEGWYLWAYGIITDISIYYHHYLHSDFEPFGEWQLAYKLGDLYRGQGLYQRAERMYLWAFTDACERLDIQHPKTLEIAGDLAWEVFSQGRYDDATNWYNWLLVSRKKVLGKEHPSTLGATKGLAAILRKTGDGDLALRFFFEALAGRQKKLGENDVLTINVMNDIANVFHDQGKFDEAIHWHQRVLSARQKTLGENHEKTVATMYRIATIFGEQGQYDKALDWHEQSMARDRMTAVGKHNYIVGVMSKFADICRDRGELDDALRWHYRILSLERKALGESHKKTLGTMDDMASILDDQGKYDESLPLHQQILAWEQVTLGQKHETTLYRMTRIAIAFWQLEKLDTALDLFYQVLAGRQETLGKKHRDTLKTTRSIGSVLRSQGKYTESLGWHEQALAGQQETLGQRHQDTLETIHNIGVVYCELNRDDIGLDWFYQAFYGQRESLGEKHKDTLTTMSNIGVSYEILGNYDMALDWFYQTLAGQRETLGEEHEATQRTRLSITRILDRQVIYEVEVDQDGYPCQR</sequence>
<dbReference type="Pfam" id="PF13374">
    <property type="entry name" value="TPR_10"/>
    <property type="match status" value="1"/>
</dbReference>
<protein>
    <recommendedName>
        <fullName evidence="2">NB-ARC domain-containing protein</fullName>
    </recommendedName>
</protein>
<dbReference type="InterPro" id="IPR027417">
    <property type="entry name" value="P-loop_NTPase"/>
</dbReference>
<organism evidence="3 4">
    <name type="scientific">Xylaria grammica</name>
    <dbReference type="NCBI Taxonomy" id="363999"/>
    <lineage>
        <taxon>Eukaryota</taxon>
        <taxon>Fungi</taxon>
        <taxon>Dikarya</taxon>
        <taxon>Ascomycota</taxon>
        <taxon>Pezizomycotina</taxon>
        <taxon>Sordariomycetes</taxon>
        <taxon>Xylariomycetidae</taxon>
        <taxon>Xylariales</taxon>
        <taxon>Xylariaceae</taxon>
        <taxon>Xylaria</taxon>
    </lineage>
</organism>
<feature type="domain" description="NB-ARC" evidence="2">
    <location>
        <begin position="401"/>
        <end position="473"/>
    </location>
</feature>
<dbReference type="EMBL" id="RYZI01000120">
    <property type="protein sequence ID" value="RWA10266.1"/>
    <property type="molecule type" value="Genomic_DNA"/>
</dbReference>
<dbReference type="SUPFAM" id="SSF48452">
    <property type="entry name" value="TPR-like"/>
    <property type="match status" value="5"/>
</dbReference>
<dbReference type="SUPFAM" id="SSF53474">
    <property type="entry name" value="alpha/beta-Hydrolases"/>
    <property type="match status" value="1"/>
</dbReference>
<dbReference type="InterPro" id="IPR002182">
    <property type="entry name" value="NB-ARC"/>
</dbReference>
<reference evidence="3 4" key="1">
    <citation type="submission" date="2018-12" db="EMBL/GenBank/DDBJ databases">
        <title>Draft genome sequence of Xylaria grammica IHI A82.</title>
        <authorList>
            <person name="Buettner E."/>
            <person name="Kellner H."/>
        </authorList>
    </citation>
    <scope>NUCLEOTIDE SEQUENCE [LARGE SCALE GENOMIC DNA]</scope>
    <source>
        <strain evidence="3 4">IHI A82</strain>
    </source>
</reference>
<comment type="caution">
    <text evidence="3">The sequence shown here is derived from an EMBL/GenBank/DDBJ whole genome shotgun (WGS) entry which is preliminary data.</text>
</comment>
<proteinExistence type="predicted"/>